<feature type="domain" description="CNH" evidence="6">
    <location>
        <begin position="1191"/>
        <end position="1473"/>
    </location>
</feature>
<evidence type="ECO:0000313" key="7">
    <source>
        <dbReference type="EMBL" id="RDB18533.1"/>
    </source>
</evidence>
<evidence type="ECO:0000259" key="6">
    <source>
        <dbReference type="PROSITE" id="PS50219"/>
    </source>
</evidence>
<feature type="compositionally biased region" description="Pro residues" evidence="3">
    <location>
        <begin position="73"/>
        <end position="84"/>
    </location>
</feature>
<protein>
    <submittedName>
        <fullName evidence="7">Rho1 guanine nucleotide exchange factor 2</fullName>
    </submittedName>
</protein>
<dbReference type="Proteomes" id="UP000076154">
    <property type="component" value="Unassembled WGS sequence"/>
</dbReference>
<dbReference type="InParanoid" id="A0A369JFQ0"/>
<keyword evidence="8" id="KW-1185">Reference proteome</keyword>
<feature type="region of interest" description="Disordered" evidence="3">
    <location>
        <begin position="260"/>
        <end position="287"/>
    </location>
</feature>
<name>A0A369JFQ0_HYPMA</name>
<feature type="region of interest" description="Disordered" evidence="3">
    <location>
        <begin position="1546"/>
        <end position="1568"/>
    </location>
</feature>
<evidence type="ECO:0000259" key="4">
    <source>
        <dbReference type="PROSITE" id="PS50003"/>
    </source>
</evidence>
<dbReference type="InterPro" id="IPR000219">
    <property type="entry name" value="DH_dom"/>
</dbReference>
<dbReference type="PANTHER" id="PTHR46572:SF1">
    <property type="entry name" value="RHO1 GUANINE NUCLEOTIDE EXCHANGE FACTOR TUS1"/>
    <property type="match status" value="1"/>
</dbReference>
<sequence>MGEADLEDLYNQVWTAYQHEHEQRVDVQEDTYGRLNGENRAGSSDQPSNQLHARLQRPPPTTPSTRSPRAVRPLPPTPGNPAPRPYSADSSSENRRLASAPRAQSVGGYNASTAPTMSRQASQTTSDFPDTRAGASRSTPIDVLDEEEPENDTSSLYPTDGPPLPAYVKDEVPELPPVPSYAASQSIANGDAARLPNPYNTAVTTYANHLPAQDYIESTQTGTPSDPQSSQYTFDISPAQSRSYDQRSLSELSYIDVTPPTRVTPSTNSLRLSMTSTSPSVDPMTLPPPIQRINSFGSSSLSYTRSDSDQLSNVEYDIDTPGPSNINRRPTELLHQIMFGGQSARGVLELHDEVDEEYWDEDEEDESDDRFVNFALLSHLAVQLRDKVPRGTHVKGSIPYPNAFTGKDIVSTIQSQIQRELVENHGGSSSDRRAAVQVARSLQSQLFFYEVEWGGRVLQDGVEDVYMFLDDQEGSSNNGPREALPSGVLTILARCYSPSCGEGPCYAYGCPRKGDSLNKLLPATMEAPPRAGEAWPKTVPPEVLRSLPESEINRQIIINKLVSKEEQYVKDLDIVDSVFVKPLRLANPPVITPAEKLQEFMEEVFGGLSAIRECNRRLLEVMYVRQREQAPIVQRIGDILLDAATEFRLSYPAYVGNHPLAERRMKDELEDNPEFRLFIEECSRQQSSRPSTTLRLDLRHFLNRPSEHLQKYPVLLRAILNETAQGNPDAEYLREAMEAIKNLQGVAQLRTFQSAMGRGATGKWEWQDLVSPELRRGFTSEEAKRQSIIFNLVKGEMVYVRDLENIRTIYIRALRNSDPPIIPRERLDRFIKDVFHNFAELRIHHRRLVDTFHEIQREEHPRIRSVTAAVFDAALNFRDAYLEYIPNYPIAAYRIDEEMGRNSNFKAFVENCVRHPDARRLDMKTFLRSPIPRLLEYELLLKGILDETPRGHEDREAIPQVIDLIKALGREIEPGVQSAKQRVQLWQYSANLVFKPGETMDLDLLNESRSLIHTGKLLRQPESSNDDGGWVELFVLLFDNYLVMTKLNESAGTTRYHVMRRPIPLDLLSIVKFTDQPVQRGSVPRSQRSERPPESSASNASGSQSENGDSRPLYPCVVHHNGRLGGPYVLYAESSSLRVDWKQKLEEALGLRKVVQESNKVFEVDPLSKHTFNVPPPGGSITPWSESSPVTGKVTCSIPFNTPDGRHLVAIGCAEGIWIGFRRDSPSMRRVLHLRNVTQCTMLDDFGLFLVLADKQLFAYHIEALVPTPPHNFTASPTPQKLSGSKEVVFFSVGKIHDRTFVVFMRKKGSDSHFHVLQPVVERIHERPKAPTGVFGLLRSTKARIAILSAKGFDIMDMNDFKSTRIPLPDSRLSSLESRFETCRPIGMFRSREDEFLLCYTEFGVYVNKQGNTSRTAFTIEWEGTADSVAFHAPYVLLFDPRFIEIRHVETGRLAQIIHGVDIRCVWDGRGLSTNTAVTPGATSEEEMVQEAHVHAVMNNPDHAVQQPVGRPPRPISQLVFELIPTIPLYLPGSLSSPSTTTYFPHADSFSPPRSPQLRPVTGPSYLS</sequence>
<gene>
    <name evidence="7" type="primary">rgf2</name>
    <name evidence="7" type="ORF">Hypma_000205</name>
</gene>
<dbReference type="PROSITE" id="PS50003">
    <property type="entry name" value="PH_DOMAIN"/>
    <property type="match status" value="1"/>
</dbReference>
<feature type="domain" description="DH" evidence="5">
    <location>
        <begin position="784"/>
        <end position="975"/>
    </location>
</feature>
<dbReference type="STRING" id="39966.A0A369JFQ0"/>
<dbReference type="CDD" id="cd04435">
    <property type="entry name" value="DEP_fRom2"/>
    <property type="match status" value="1"/>
</dbReference>
<dbReference type="SUPFAM" id="SSF48065">
    <property type="entry name" value="DBL homology domain (DH-domain)"/>
    <property type="match status" value="2"/>
</dbReference>
<evidence type="ECO:0000256" key="2">
    <source>
        <dbReference type="ARBA" id="ARBA00022658"/>
    </source>
</evidence>
<dbReference type="InterPro" id="IPR001180">
    <property type="entry name" value="CNH_dom"/>
</dbReference>
<proteinExistence type="predicted"/>
<feature type="compositionally biased region" description="Polar residues" evidence="3">
    <location>
        <begin position="261"/>
        <end position="280"/>
    </location>
</feature>
<evidence type="ECO:0000259" key="5">
    <source>
        <dbReference type="PROSITE" id="PS50010"/>
    </source>
</evidence>
<dbReference type="GO" id="GO:0035556">
    <property type="term" value="P:intracellular signal transduction"/>
    <property type="evidence" value="ECO:0007669"/>
    <property type="project" value="InterPro"/>
</dbReference>
<accession>A0A369JFQ0</accession>
<feature type="domain" description="DH" evidence="5">
    <location>
        <begin position="553"/>
        <end position="743"/>
    </location>
</feature>
<evidence type="ECO:0000256" key="3">
    <source>
        <dbReference type="SAM" id="MobiDB-lite"/>
    </source>
</evidence>
<dbReference type="SMART" id="SM00036">
    <property type="entry name" value="CNH"/>
    <property type="match status" value="1"/>
</dbReference>
<dbReference type="PROSITE" id="PS50219">
    <property type="entry name" value="CNH"/>
    <property type="match status" value="1"/>
</dbReference>
<dbReference type="Gene3D" id="1.20.900.10">
    <property type="entry name" value="Dbl homology (DH) domain"/>
    <property type="match status" value="2"/>
</dbReference>
<evidence type="ECO:0000256" key="1">
    <source>
        <dbReference type="ARBA" id="ARBA00022553"/>
    </source>
</evidence>
<feature type="domain" description="PH" evidence="4">
    <location>
        <begin position="1010"/>
        <end position="1150"/>
    </location>
</feature>
<keyword evidence="2" id="KW-0344">Guanine-nucleotide releasing factor</keyword>
<dbReference type="Pfam" id="PF00780">
    <property type="entry name" value="CNH"/>
    <property type="match status" value="1"/>
</dbReference>
<dbReference type="GO" id="GO:0005085">
    <property type="term" value="F:guanyl-nucleotide exchange factor activity"/>
    <property type="evidence" value="ECO:0007669"/>
    <property type="project" value="UniProtKB-KW"/>
</dbReference>
<dbReference type="Pfam" id="PF00621">
    <property type="entry name" value="RhoGEF"/>
    <property type="match status" value="2"/>
</dbReference>
<comment type="caution">
    <text evidence="7">The sequence shown here is derived from an EMBL/GenBank/DDBJ whole genome shotgun (WGS) entry which is preliminary data.</text>
</comment>
<dbReference type="InterPro" id="IPR035899">
    <property type="entry name" value="DBL_dom_sf"/>
</dbReference>
<dbReference type="OrthoDB" id="2272012at2759"/>
<reference evidence="7" key="1">
    <citation type="submission" date="2018-04" db="EMBL/GenBank/DDBJ databases">
        <title>Whole genome sequencing of Hypsizygus marmoreus.</title>
        <authorList>
            <person name="Choi I.-G."/>
            <person name="Min B."/>
            <person name="Kim J.-G."/>
            <person name="Kim S."/>
            <person name="Oh Y.-L."/>
            <person name="Kong W.-S."/>
            <person name="Park H."/>
            <person name="Jeong J."/>
            <person name="Song E.-S."/>
        </authorList>
    </citation>
    <scope>NUCLEOTIDE SEQUENCE [LARGE SCALE GENOMIC DNA]</scope>
    <source>
        <strain evidence="7">51987-8</strain>
    </source>
</reference>
<dbReference type="SMART" id="SM00049">
    <property type="entry name" value="DEP"/>
    <property type="match status" value="1"/>
</dbReference>
<dbReference type="PROSITE" id="PS50010">
    <property type="entry name" value="DH_2"/>
    <property type="match status" value="2"/>
</dbReference>
<feature type="region of interest" description="Disordered" evidence="3">
    <location>
        <begin position="1078"/>
        <end position="1114"/>
    </location>
</feature>
<evidence type="ECO:0000313" key="8">
    <source>
        <dbReference type="Proteomes" id="UP000076154"/>
    </source>
</evidence>
<dbReference type="InterPro" id="IPR000591">
    <property type="entry name" value="DEP_dom"/>
</dbReference>
<dbReference type="Pfam" id="PF15405">
    <property type="entry name" value="PH_5"/>
    <property type="match status" value="1"/>
</dbReference>
<feature type="compositionally biased region" description="Low complexity" evidence="3">
    <location>
        <begin position="1094"/>
        <end position="1107"/>
    </location>
</feature>
<dbReference type="InterPro" id="IPR052233">
    <property type="entry name" value="Rho-type_GEFs"/>
</dbReference>
<dbReference type="Gene3D" id="2.30.29.30">
    <property type="entry name" value="Pleckstrin-homology domain (PH domain)/Phosphotyrosine-binding domain (PTB)"/>
    <property type="match status" value="1"/>
</dbReference>
<feature type="region of interest" description="Disordered" evidence="3">
    <location>
        <begin position="21"/>
        <end position="172"/>
    </location>
</feature>
<dbReference type="InterPro" id="IPR001849">
    <property type="entry name" value="PH_domain"/>
</dbReference>
<dbReference type="SUPFAM" id="SSF50729">
    <property type="entry name" value="PH domain-like"/>
    <property type="match status" value="1"/>
</dbReference>
<dbReference type="CDD" id="cd00160">
    <property type="entry name" value="RhoGEF"/>
    <property type="match status" value="2"/>
</dbReference>
<keyword evidence="1" id="KW-0597">Phosphoprotein</keyword>
<dbReference type="SMART" id="SM00233">
    <property type="entry name" value="PH"/>
    <property type="match status" value="1"/>
</dbReference>
<dbReference type="Gene3D" id="1.10.10.10">
    <property type="entry name" value="Winged helix-like DNA-binding domain superfamily/Winged helix DNA-binding domain"/>
    <property type="match status" value="1"/>
</dbReference>
<dbReference type="PANTHER" id="PTHR46572">
    <property type="entry name" value="RHO1 GDP-GTP EXCHANGE PROTEIN 1-RELATED"/>
    <property type="match status" value="1"/>
</dbReference>
<dbReference type="EMBL" id="LUEZ02000101">
    <property type="protein sequence ID" value="RDB18533.1"/>
    <property type="molecule type" value="Genomic_DNA"/>
</dbReference>
<organism evidence="7 8">
    <name type="scientific">Hypsizygus marmoreus</name>
    <name type="common">White beech mushroom</name>
    <name type="synonym">Agaricus marmoreus</name>
    <dbReference type="NCBI Taxonomy" id="39966"/>
    <lineage>
        <taxon>Eukaryota</taxon>
        <taxon>Fungi</taxon>
        <taxon>Dikarya</taxon>
        <taxon>Basidiomycota</taxon>
        <taxon>Agaricomycotina</taxon>
        <taxon>Agaricomycetes</taxon>
        <taxon>Agaricomycetidae</taxon>
        <taxon>Agaricales</taxon>
        <taxon>Tricholomatineae</taxon>
        <taxon>Lyophyllaceae</taxon>
        <taxon>Hypsizygus</taxon>
    </lineage>
</organism>
<dbReference type="InterPro" id="IPR036388">
    <property type="entry name" value="WH-like_DNA-bd_sf"/>
</dbReference>
<dbReference type="InterPro" id="IPR041675">
    <property type="entry name" value="PH_5"/>
</dbReference>
<dbReference type="InterPro" id="IPR011993">
    <property type="entry name" value="PH-like_dom_sf"/>
</dbReference>
<feature type="compositionally biased region" description="Polar residues" evidence="3">
    <location>
        <begin position="41"/>
        <end position="51"/>
    </location>
</feature>
<feature type="compositionally biased region" description="Polar residues" evidence="3">
    <location>
        <begin position="110"/>
        <end position="128"/>
    </location>
</feature>
<dbReference type="SMART" id="SM00325">
    <property type="entry name" value="RhoGEF"/>
    <property type="match status" value="2"/>
</dbReference>